<dbReference type="SUPFAM" id="SSF53448">
    <property type="entry name" value="Nucleotide-diphospho-sugar transferases"/>
    <property type="match status" value="1"/>
</dbReference>
<dbReference type="EMBL" id="CP003842">
    <property type="protein sequence ID" value="AFS80357.1"/>
    <property type="molecule type" value="Genomic_DNA"/>
</dbReference>
<sequence length="479" mass="55390">MSELVQIPNKTNQKVTSDGKIHVEQKGWLVRIPTLIGILCTMFYTAYLGIEFGQPLIVFSVILPLHSFLILLVGWFFYKNPAHHSKIDNALISVIVPVYNQQNMIDKVLDAIFASTYSNIEVVAVNDGSTDKSLNKLRKLEKKYPKLRVLNKKNEGKRKAIADGFKISKGDYFVLIDSDSIIDKYAIEEFDKAFAKDSKVGSLVGHAKVWNAEKNLLTRFQDVWYDYFFNIRKTTESTFGTVLCCSGCLAAYRREALAPFIPFWEKSKIHYGDDRELTSYVIAPKWAKSEIENLYVDNNGNSLSTLTQKTMKAMSEYDDAEDRALTAQSLFNWKSQYVASSVVYTDVPEKWNIFIKQQKRWKKGTTRVNFFVSTFFWKRNPLIALIFYLDFMSMFSTPLIMVTLFAYVPIILQDWTLPLIYLLGMILPGLSHGSDYKFRDTKSKNWKFKPCMDLVTTFVTSWLIFPALWSFKKNEWLTR</sequence>
<evidence type="ECO:0000256" key="5">
    <source>
        <dbReference type="ARBA" id="ARBA00022679"/>
    </source>
</evidence>
<comment type="subcellular location">
    <subcellularLocation>
        <location evidence="1">Cell membrane</location>
    </subcellularLocation>
</comment>
<dbReference type="PANTHER" id="PTHR22913:SF12">
    <property type="entry name" value="MANNURONAN SYNTHASE"/>
    <property type="match status" value="1"/>
</dbReference>
<dbReference type="RefSeq" id="WP_014962746.1">
    <property type="nucleotide sequence ID" value="NC_018655.1"/>
</dbReference>
<organism evidence="9 10">
    <name type="scientific">Candidatus Nitrosopumilus koreensis AR1</name>
    <dbReference type="NCBI Taxonomy" id="1229908"/>
    <lineage>
        <taxon>Archaea</taxon>
        <taxon>Nitrososphaerota</taxon>
        <taxon>Nitrososphaeria</taxon>
        <taxon>Nitrosopumilales</taxon>
        <taxon>Nitrosopumilaceae</taxon>
        <taxon>Nitrosopumilus</taxon>
    </lineage>
</organism>
<keyword evidence="7" id="KW-0812">Transmembrane</keyword>
<evidence type="ECO:0000313" key="9">
    <source>
        <dbReference type="EMBL" id="AFS80357.1"/>
    </source>
</evidence>
<evidence type="ECO:0000259" key="8">
    <source>
        <dbReference type="Pfam" id="PF00535"/>
    </source>
</evidence>
<gene>
    <name evidence="9" type="ORF">NKOR_02285</name>
</gene>
<dbReference type="GeneID" id="13725903"/>
<protein>
    <submittedName>
        <fullName evidence="9">Glycosyl transferase family protein</fullName>
    </submittedName>
</protein>
<keyword evidence="7" id="KW-1133">Transmembrane helix</keyword>
<dbReference type="Proteomes" id="UP000006101">
    <property type="component" value="Chromosome"/>
</dbReference>
<feature type="domain" description="Glycosyltransferase 2-like" evidence="8">
    <location>
        <begin position="93"/>
        <end position="257"/>
    </location>
</feature>
<comment type="similarity">
    <text evidence="2">Belongs to the NodC/HAS family.</text>
</comment>
<dbReference type="PANTHER" id="PTHR22913">
    <property type="entry name" value="HYALURONAN SYNTHASE"/>
    <property type="match status" value="1"/>
</dbReference>
<dbReference type="STRING" id="1229908.NKOR_02285"/>
<keyword evidence="4" id="KW-0328">Glycosyltransferase</keyword>
<evidence type="ECO:0000256" key="7">
    <source>
        <dbReference type="SAM" id="Phobius"/>
    </source>
</evidence>
<dbReference type="InterPro" id="IPR001173">
    <property type="entry name" value="Glyco_trans_2-like"/>
</dbReference>
<feature type="transmembrane region" description="Helical" evidence="7">
    <location>
        <begin position="415"/>
        <end position="433"/>
    </location>
</feature>
<feature type="transmembrane region" description="Helical" evidence="7">
    <location>
        <begin position="56"/>
        <end position="78"/>
    </location>
</feature>
<feature type="transmembrane region" description="Helical" evidence="7">
    <location>
        <begin position="454"/>
        <end position="471"/>
    </location>
</feature>
<dbReference type="PATRIC" id="fig|1229908.8.peg.482"/>
<dbReference type="GO" id="GO:0050501">
    <property type="term" value="F:hyaluronan synthase activity"/>
    <property type="evidence" value="ECO:0007669"/>
    <property type="project" value="TreeGrafter"/>
</dbReference>
<dbReference type="AlphaFoldDB" id="K0B5J1"/>
<feature type="transmembrane region" description="Helical" evidence="7">
    <location>
        <begin position="382"/>
        <end position="409"/>
    </location>
</feature>
<evidence type="ECO:0000256" key="4">
    <source>
        <dbReference type="ARBA" id="ARBA00022676"/>
    </source>
</evidence>
<feature type="transmembrane region" description="Helical" evidence="7">
    <location>
        <begin position="28"/>
        <end position="50"/>
    </location>
</feature>
<dbReference type="InterPro" id="IPR029044">
    <property type="entry name" value="Nucleotide-diphossugar_trans"/>
</dbReference>
<dbReference type="GO" id="GO:0005886">
    <property type="term" value="C:plasma membrane"/>
    <property type="evidence" value="ECO:0007669"/>
    <property type="project" value="UniProtKB-SubCell"/>
</dbReference>
<dbReference type="CDD" id="cd06423">
    <property type="entry name" value="CESA_like"/>
    <property type="match status" value="1"/>
</dbReference>
<evidence type="ECO:0000256" key="2">
    <source>
        <dbReference type="ARBA" id="ARBA00006782"/>
    </source>
</evidence>
<dbReference type="GO" id="GO:0030213">
    <property type="term" value="P:hyaluronan biosynthetic process"/>
    <property type="evidence" value="ECO:0007669"/>
    <property type="project" value="TreeGrafter"/>
</dbReference>
<evidence type="ECO:0000256" key="6">
    <source>
        <dbReference type="ARBA" id="ARBA00023136"/>
    </source>
</evidence>
<dbReference type="Gene3D" id="3.90.550.10">
    <property type="entry name" value="Spore Coat Polysaccharide Biosynthesis Protein SpsA, Chain A"/>
    <property type="match status" value="1"/>
</dbReference>
<evidence type="ECO:0000313" key="10">
    <source>
        <dbReference type="Proteomes" id="UP000006101"/>
    </source>
</evidence>
<dbReference type="GO" id="GO:0085029">
    <property type="term" value="P:extracellular matrix assembly"/>
    <property type="evidence" value="ECO:0007669"/>
    <property type="project" value="TreeGrafter"/>
</dbReference>
<dbReference type="Pfam" id="PF00535">
    <property type="entry name" value="Glycos_transf_2"/>
    <property type="match status" value="1"/>
</dbReference>
<dbReference type="KEGG" id="nkr:NKOR_02285"/>
<dbReference type="HOGENOM" id="CLU_029695_1_0_2"/>
<proteinExistence type="inferred from homology"/>
<keyword evidence="3" id="KW-1003">Cell membrane</keyword>
<keyword evidence="6 7" id="KW-0472">Membrane</keyword>
<accession>K0B5J1</accession>
<reference evidence="9 10" key="1">
    <citation type="journal article" date="2012" name="J. Bacteriol.">
        <title>Draft Genome Sequence of an Ammonia-Oxidizing Archaeon, "Candidatus Nitrosopumilus koreensis" AR1, from Marine Sediment.</title>
        <authorList>
            <person name="Park S.J."/>
            <person name="Kim J.G."/>
            <person name="Jung M.Y."/>
            <person name="Kim S.J."/>
            <person name="Cha I.T."/>
            <person name="Kwon K."/>
            <person name="Lee J.H."/>
            <person name="Rhee S.K."/>
        </authorList>
    </citation>
    <scope>NUCLEOTIDE SEQUENCE [LARGE SCALE GENOMIC DNA]</scope>
    <source>
        <strain evidence="9 10">AR1</strain>
    </source>
</reference>
<name>K0B5J1_9ARCH</name>
<keyword evidence="10" id="KW-1185">Reference proteome</keyword>
<evidence type="ECO:0000256" key="3">
    <source>
        <dbReference type="ARBA" id="ARBA00022475"/>
    </source>
</evidence>
<keyword evidence="5 9" id="KW-0808">Transferase</keyword>
<evidence type="ECO:0000256" key="1">
    <source>
        <dbReference type="ARBA" id="ARBA00004236"/>
    </source>
</evidence>